<evidence type="ECO:0000256" key="7">
    <source>
        <dbReference type="ARBA" id="ARBA00022723"/>
    </source>
</evidence>
<feature type="domain" description="CCAAT-binding factor" evidence="18">
    <location>
        <begin position="841"/>
        <end position="1060"/>
    </location>
</feature>
<reference evidence="19 20" key="1">
    <citation type="submission" date="2019-10" db="EMBL/GenBank/DDBJ databases">
        <title>Assembly and Annotation for the nematode Trichostrongylus colubriformis.</title>
        <authorList>
            <person name="Martin J."/>
        </authorList>
    </citation>
    <scope>NUCLEOTIDE SEQUENCE [LARGE SCALE GENOMIC DNA]</scope>
    <source>
        <strain evidence="19">G859</strain>
        <tissue evidence="19">Whole worm</tissue>
    </source>
</reference>
<evidence type="ECO:0000256" key="2">
    <source>
        <dbReference type="ARBA" id="ARBA00007797"/>
    </source>
</evidence>
<comment type="subunit">
    <text evidence="15">Heterodimer of FNTA and FNTB.</text>
</comment>
<dbReference type="GO" id="GO:0046872">
    <property type="term" value="F:metal ion binding"/>
    <property type="evidence" value="ECO:0007669"/>
    <property type="project" value="UniProtKB-KW"/>
</dbReference>
<comment type="caution">
    <text evidence="19">The sequence shown here is derived from an EMBL/GenBank/DDBJ whole genome shotgun (WGS) entry which is preliminary data.</text>
</comment>
<evidence type="ECO:0000256" key="4">
    <source>
        <dbReference type="ARBA" id="ARBA00015798"/>
    </source>
</evidence>
<keyword evidence="8" id="KW-0677">Repeat</keyword>
<dbReference type="Pfam" id="PF00432">
    <property type="entry name" value="Prenyltrans"/>
    <property type="match status" value="1"/>
</dbReference>
<evidence type="ECO:0000256" key="13">
    <source>
        <dbReference type="ARBA" id="ARBA00050225"/>
    </source>
</evidence>
<keyword evidence="20" id="KW-1185">Reference proteome</keyword>
<dbReference type="PANTHER" id="PTHR12048">
    <property type="entry name" value="CCAAT-BINDING FACTOR-RELATED"/>
    <property type="match status" value="1"/>
</dbReference>
<feature type="compositionally biased region" description="Low complexity" evidence="16">
    <location>
        <begin position="1286"/>
        <end position="1299"/>
    </location>
</feature>
<dbReference type="InterPro" id="IPR001330">
    <property type="entry name" value="Prenyltrans"/>
</dbReference>
<name>A0AAN8GBS3_TRICO</name>
<evidence type="ECO:0000313" key="19">
    <source>
        <dbReference type="EMBL" id="KAK5981488.1"/>
    </source>
</evidence>
<protein>
    <recommendedName>
        <fullName evidence="4">Protein farnesyltransferase subunit beta</fullName>
        <ecNumber evidence="3">2.5.1.58</ecNumber>
    </recommendedName>
    <alternativeName>
        <fullName evidence="11">CAAX farnesyltransferase subunit beta</fullName>
    </alternativeName>
    <alternativeName>
        <fullName evidence="12">Ras proteins prenyltransferase subunit beta</fullName>
    </alternativeName>
</protein>
<feature type="compositionally biased region" description="Acidic residues" evidence="16">
    <location>
        <begin position="1211"/>
        <end position="1259"/>
    </location>
</feature>
<dbReference type="Proteomes" id="UP001331761">
    <property type="component" value="Unassembled WGS sequence"/>
</dbReference>
<dbReference type="CDD" id="cd02893">
    <property type="entry name" value="FTase"/>
    <property type="match status" value="1"/>
</dbReference>
<evidence type="ECO:0000259" key="18">
    <source>
        <dbReference type="Pfam" id="PF03914"/>
    </source>
</evidence>
<evidence type="ECO:0000256" key="15">
    <source>
        <dbReference type="ARBA" id="ARBA00064192"/>
    </source>
</evidence>
<dbReference type="GO" id="GO:0006629">
    <property type="term" value="P:lipid metabolic process"/>
    <property type="evidence" value="ECO:0007669"/>
    <property type="project" value="UniProtKB-KW"/>
</dbReference>
<dbReference type="InterPro" id="IPR016024">
    <property type="entry name" value="ARM-type_fold"/>
</dbReference>
<dbReference type="SUPFAM" id="SSF48371">
    <property type="entry name" value="ARM repeat"/>
    <property type="match status" value="1"/>
</dbReference>
<dbReference type="GO" id="GO:0005634">
    <property type="term" value="C:nucleus"/>
    <property type="evidence" value="ECO:0007669"/>
    <property type="project" value="TreeGrafter"/>
</dbReference>
<dbReference type="InterPro" id="IPR008930">
    <property type="entry name" value="Terpenoid_cyclase/PrenylTrfase"/>
</dbReference>
<evidence type="ECO:0000256" key="12">
    <source>
        <dbReference type="ARBA" id="ARBA00032909"/>
    </source>
</evidence>
<dbReference type="GO" id="GO:0005965">
    <property type="term" value="C:protein farnesyltransferase complex"/>
    <property type="evidence" value="ECO:0007669"/>
    <property type="project" value="InterPro"/>
</dbReference>
<proteinExistence type="inferred from homology"/>
<gene>
    <name evidence="19" type="ORF">GCK32_001073</name>
</gene>
<evidence type="ECO:0000256" key="14">
    <source>
        <dbReference type="ARBA" id="ARBA00055850"/>
    </source>
</evidence>
<dbReference type="Pfam" id="PF03914">
    <property type="entry name" value="CBF"/>
    <property type="match status" value="1"/>
</dbReference>
<evidence type="ECO:0000256" key="11">
    <source>
        <dbReference type="ARBA" id="ARBA00030182"/>
    </source>
</evidence>
<comment type="catalytic activity">
    <reaction evidence="13">
        <text>L-cysteinyl-[protein] + (2E,6E)-farnesyl diphosphate = S-(2E,6E)-farnesyl-L-cysteinyl-[protein] + diphosphate</text>
        <dbReference type="Rhea" id="RHEA:13345"/>
        <dbReference type="Rhea" id="RHEA-COMP:10131"/>
        <dbReference type="Rhea" id="RHEA-COMP:11535"/>
        <dbReference type="ChEBI" id="CHEBI:29950"/>
        <dbReference type="ChEBI" id="CHEBI:33019"/>
        <dbReference type="ChEBI" id="CHEBI:86019"/>
        <dbReference type="ChEBI" id="CHEBI:175763"/>
        <dbReference type="EC" id="2.5.1.58"/>
    </reaction>
</comment>
<evidence type="ECO:0000256" key="16">
    <source>
        <dbReference type="SAM" id="MobiDB-lite"/>
    </source>
</evidence>
<sequence length="1328" mass="149374">MSSTTSFRTCREEFRCNDDGYFSFTSTEQKRVEDLVEDQMKGYVVDGQGDSIVPVLHRALHVEYLTKALRECGRGYSGLDASRSWMCYWGLHSLNILGVSLPHSQKVDILAFLKTCQHPDGGFGGGPGQYAHLAPTYASVMALASLQMEDALAAINLETLSRFLHRMKQPDGSFTMHDGGEADIRGTYCALAVAALCGIMTDDLKDGAAEWVIKCQTYEGGFGGEPLTEAHGGYAFCGVASLVILDRYRLADSELLLQWLSKRQMRFEGGFQGRTNKLVDGCYSFWQAANFPLIDGEMAREGRLPTEGLFDSRMLEEYILMCCQDEAGGFRDKPDKSRDLYHTCYVLSGLAVAQSYSAAREPDGVLGGSQNLVVPINPVFNLTTLSEQFAYTLELCFLYNFLCLLIVAHVSIKSVTAFLIILDIGIPSPSALTISEMAEGLSGIKKKKNKFRKNPDRVNVKQQKTQEHSKSGNPGISGKKQMVNGLNQPLVKHHEGQKWYSYQINEVIDDPIKDTLGTADLLALEEEADVCLKSDVELHNRYVRTKGGSEASWLLSVIKKGTASDRMTAMQLQMHTSPVHSLCYMEIMISSLERKNTREALEILPILEEIFLNHFLPTDRKLIPFSGRPLKRIGEICSNSKDGRRRLLVLWWFEHKLKLVYERFLRAVEGLASTVVEDLSKKALRTALNLLAERPEGERFLLSMLVNKMGHPKTQIGAFVATLLEDLTKRQPRMRSVIVAEVERLIYRTNVSPKAHLYASTFLSQITLRSEDSSLAVQMLSIYFGLFKTLVSHKLPDNRLIGILLAAANRALPFAKEKADSLLEDINTLYKIVHTSSYSVSLQTLKLLFQVHQISDSLSDRFYTALYRKLLAEVPPSCYNQLLLLLFKVLKADSSETRVRTFVKRLLQTATCATPPLAAGILILISRLSEFKKDLLVLQKHVDRVAIVDAKLRTGDDDDDEERYFDLGPDGKPIMEVKKEEEGTSEAANDADDEKKEAAHGSDFLQKTGWVHRKHAGSKSATSPYNHAVRNPLFVDCRNVVDSELLLLTKHYHPSVAIFAKALIQDGRINYKGDPLEDFTLLKFLDRFAFKNPKEGRSKSSSNRVVRKKQFDPWGIKKLPVSSKEYISKKASELPADEHYLHRFASLKFHPEEKEKKNEDDWEIESVDSAEFDALIDKFEPGEANEEFDVDYTKEFTSEKKKRAVKRPVEEDGEDDEVDFELDDDDEENEESEGGEDNEEDDEEVEDDDEVEMETDSDDDAKGIGRKTKKADFGDSDDSDDGMGGNDADAAGEKFAALLEDFEEEETKVSKKGKKKWKNSKALKRKRN</sequence>
<dbReference type="EC" id="2.5.1.58" evidence="3"/>
<comment type="similarity">
    <text evidence="2">Belongs to the CBF/MAK21 family.</text>
</comment>
<feature type="compositionally biased region" description="Basic and acidic residues" evidence="16">
    <location>
        <begin position="453"/>
        <end position="470"/>
    </location>
</feature>
<evidence type="ECO:0000256" key="1">
    <source>
        <dbReference type="ARBA" id="ARBA00001947"/>
    </source>
</evidence>
<dbReference type="InterPro" id="IPR040155">
    <property type="entry name" value="CEBPZ/Mak21-like"/>
</dbReference>
<keyword evidence="5" id="KW-0597">Phosphoprotein</keyword>
<feature type="region of interest" description="Disordered" evidence="16">
    <location>
        <begin position="975"/>
        <end position="999"/>
    </location>
</feature>
<evidence type="ECO:0000259" key="17">
    <source>
        <dbReference type="Pfam" id="PF00432"/>
    </source>
</evidence>
<dbReference type="InterPro" id="IPR005612">
    <property type="entry name" value="CCAAT-binding_factor"/>
</dbReference>
<dbReference type="PANTHER" id="PTHR12048:SF0">
    <property type="entry name" value="CCAAT_ENHANCER-BINDING PROTEIN ZETA"/>
    <property type="match status" value="1"/>
</dbReference>
<evidence type="ECO:0000256" key="6">
    <source>
        <dbReference type="ARBA" id="ARBA00022679"/>
    </source>
</evidence>
<keyword evidence="6" id="KW-0808">Transferase</keyword>
<keyword evidence="10" id="KW-0443">Lipid metabolism</keyword>
<dbReference type="EMBL" id="WIXE01006224">
    <property type="protein sequence ID" value="KAK5981488.1"/>
    <property type="molecule type" value="Genomic_DNA"/>
</dbReference>
<feature type="region of interest" description="Disordered" evidence="16">
    <location>
        <begin position="452"/>
        <end position="479"/>
    </location>
</feature>
<evidence type="ECO:0000313" key="20">
    <source>
        <dbReference type="Proteomes" id="UP001331761"/>
    </source>
</evidence>
<dbReference type="Gene3D" id="1.50.10.20">
    <property type="match status" value="1"/>
</dbReference>
<feature type="region of interest" description="Disordered" evidence="16">
    <location>
        <begin position="1186"/>
        <end position="1328"/>
    </location>
</feature>
<organism evidence="19 20">
    <name type="scientific">Trichostrongylus colubriformis</name>
    <name type="common">Black scour worm</name>
    <dbReference type="NCBI Taxonomy" id="6319"/>
    <lineage>
        <taxon>Eukaryota</taxon>
        <taxon>Metazoa</taxon>
        <taxon>Ecdysozoa</taxon>
        <taxon>Nematoda</taxon>
        <taxon>Chromadorea</taxon>
        <taxon>Rhabditida</taxon>
        <taxon>Rhabditina</taxon>
        <taxon>Rhabditomorpha</taxon>
        <taxon>Strongyloidea</taxon>
        <taxon>Trichostrongylidae</taxon>
        <taxon>Trichostrongylus</taxon>
    </lineage>
</organism>
<accession>A0AAN8GBS3</accession>
<comment type="function">
    <text evidence="14">Essential subunit of the farnesyltransferase complex. Catalyzes the transfer of a farnesyl moiety from farnesyl diphosphate to a cysteine at the fourth position from the C-terminus of several proteins having the C-terminal sequence Cys-aliphatic-aliphatic-X.</text>
</comment>
<keyword evidence="7" id="KW-0479">Metal-binding</keyword>
<keyword evidence="9" id="KW-0862">Zinc</keyword>
<dbReference type="GO" id="GO:0004660">
    <property type="term" value="F:protein farnesyltransferase activity"/>
    <property type="evidence" value="ECO:0007669"/>
    <property type="project" value="UniProtKB-EC"/>
</dbReference>
<evidence type="ECO:0000256" key="10">
    <source>
        <dbReference type="ARBA" id="ARBA00023098"/>
    </source>
</evidence>
<dbReference type="FunFam" id="1.50.10.20:FF:000007">
    <property type="entry name" value="Protein farnesyltransferase subunit beta"/>
    <property type="match status" value="1"/>
</dbReference>
<comment type="cofactor">
    <cofactor evidence="1">
        <name>Zn(2+)</name>
        <dbReference type="ChEBI" id="CHEBI:29105"/>
    </cofactor>
</comment>
<evidence type="ECO:0000256" key="8">
    <source>
        <dbReference type="ARBA" id="ARBA00022737"/>
    </source>
</evidence>
<feature type="domain" description="Prenyltransferase alpha-alpha toroid" evidence="17">
    <location>
        <begin position="56"/>
        <end position="382"/>
    </location>
</feature>
<evidence type="ECO:0000256" key="3">
    <source>
        <dbReference type="ARBA" id="ARBA00012702"/>
    </source>
</evidence>
<evidence type="ECO:0000256" key="5">
    <source>
        <dbReference type="ARBA" id="ARBA00022553"/>
    </source>
</evidence>
<feature type="compositionally biased region" description="Basic residues" evidence="16">
    <location>
        <begin position="1310"/>
        <end position="1328"/>
    </location>
</feature>
<dbReference type="InterPro" id="IPR026872">
    <property type="entry name" value="FTB"/>
</dbReference>
<evidence type="ECO:0000256" key="9">
    <source>
        <dbReference type="ARBA" id="ARBA00022833"/>
    </source>
</evidence>
<dbReference type="SUPFAM" id="SSF48239">
    <property type="entry name" value="Terpenoid cyclases/Protein prenyltransferases"/>
    <property type="match status" value="1"/>
</dbReference>